<proteinExistence type="predicted"/>
<keyword evidence="2" id="KW-1185">Reference proteome</keyword>
<organism evidence="1 2">
    <name type="scientific">Acinetobacter bohemicus</name>
    <dbReference type="NCBI Taxonomy" id="1435036"/>
    <lineage>
        <taxon>Bacteria</taxon>
        <taxon>Pseudomonadati</taxon>
        <taxon>Pseudomonadota</taxon>
        <taxon>Gammaproteobacteria</taxon>
        <taxon>Moraxellales</taxon>
        <taxon>Moraxellaceae</taxon>
        <taxon>Acinetobacter</taxon>
    </lineage>
</organism>
<sequence length="76" mass="8454">MQNNLAQQSNNDNSDFLPGDVVVYMSHIKIDALKTVEAFQPNEYYWLVCGQLVHRDDIRSASVAELDVGMRLGGGV</sequence>
<dbReference type="AlphaFoldDB" id="A0A1I6WDC9"/>
<protein>
    <submittedName>
        <fullName evidence="1">Uncharacterized protein</fullName>
    </submittedName>
</protein>
<dbReference type="RefSeq" id="WP_074947832.1">
    <property type="nucleotide sequence ID" value="NZ_FOZU01000055.1"/>
</dbReference>
<accession>A0A1I6WDC9</accession>
<evidence type="ECO:0000313" key="2">
    <source>
        <dbReference type="Proteomes" id="UP000182827"/>
    </source>
</evidence>
<dbReference type="EMBL" id="FOZU01000055">
    <property type="protein sequence ID" value="SFT23952.1"/>
    <property type="molecule type" value="Genomic_DNA"/>
</dbReference>
<reference evidence="2" key="1">
    <citation type="submission" date="2016-10" db="EMBL/GenBank/DDBJ databases">
        <authorList>
            <person name="Varghese N."/>
            <person name="Submissions S."/>
        </authorList>
    </citation>
    <scope>NUCLEOTIDE SEQUENCE [LARGE SCALE GENOMIC DNA]</scope>
    <source>
        <strain evidence="2">ANC 5076</strain>
    </source>
</reference>
<gene>
    <name evidence="1" type="ORF">SAMN05444586_105514</name>
</gene>
<name>A0A1I6WDC9_9GAMM</name>
<dbReference type="Proteomes" id="UP000182827">
    <property type="component" value="Unassembled WGS sequence"/>
</dbReference>
<evidence type="ECO:0000313" key="1">
    <source>
        <dbReference type="EMBL" id="SFT23952.1"/>
    </source>
</evidence>